<protein>
    <submittedName>
        <fullName evidence="1">Uncharacterized protein</fullName>
    </submittedName>
</protein>
<name>A0A1P8WDI5_9PLAN</name>
<dbReference type="EMBL" id="CP017641">
    <property type="protein sequence ID" value="APZ92101.1"/>
    <property type="molecule type" value="Genomic_DNA"/>
</dbReference>
<accession>A0A1P8WDI5</accession>
<dbReference type="Proteomes" id="UP000187735">
    <property type="component" value="Chromosome"/>
</dbReference>
<sequence length="96" mass="10601">MPTGSQCSTRRCYGTHMRRRVLCSPWARQANANSERVFVAHAFCANLRPDRTYGMKQSTAGRFQLSNLSAYVVIAAATKACEMLHNSADDVGSSTR</sequence>
<organism evidence="1 2">
    <name type="scientific">Fuerstiella marisgermanici</name>
    <dbReference type="NCBI Taxonomy" id="1891926"/>
    <lineage>
        <taxon>Bacteria</taxon>
        <taxon>Pseudomonadati</taxon>
        <taxon>Planctomycetota</taxon>
        <taxon>Planctomycetia</taxon>
        <taxon>Planctomycetales</taxon>
        <taxon>Planctomycetaceae</taxon>
        <taxon>Fuerstiella</taxon>
    </lineage>
</organism>
<evidence type="ECO:0000313" key="1">
    <source>
        <dbReference type="EMBL" id="APZ92101.1"/>
    </source>
</evidence>
<proteinExistence type="predicted"/>
<dbReference type="KEGG" id="fmr:Fuma_01705"/>
<evidence type="ECO:0000313" key="2">
    <source>
        <dbReference type="Proteomes" id="UP000187735"/>
    </source>
</evidence>
<dbReference type="AlphaFoldDB" id="A0A1P8WDI5"/>
<keyword evidence="2" id="KW-1185">Reference proteome</keyword>
<gene>
    <name evidence="1" type="ORF">Fuma_01705</name>
</gene>
<reference evidence="1 2" key="1">
    <citation type="journal article" date="2016" name="Front. Microbiol.">
        <title>Fuerstia marisgermanicae gen. nov., sp. nov., an Unusual Member of the Phylum Planctomycetes from the German Wadden Sea.</title>
        <authorList>
            <person name="Kohn T."/>
            <person name="Heuer A."/>
            <person name="Jogler M."/>
            <person name="Vollmers J."/>
            <person name="Boedeker C."/>
            <person name="Bunk B."/>
            <person name="Rast P."/>
            <person name="Borchert D."/>
            <person name="Glockner I."/>
            <person name="Freese H.M."/>
            <person name="Klenk H.P."/>
            <person name="Overmann J."/>
            <person name="Kaster A.K."/>
            <person name="Rohde M."/>
            <person name="Wiegand S."/>
            <person name="Jogler C."/>
        </authorList>
    </citation>
    <scope>NUCLEOTIDE SEQUENCE [LARGE SCALE GENOMIC DNA]</scope>
    <source>
        <strain evidence="1 2">NH11</strain>
    </source>
</reference>